<evidence type="ECO:0000256" key="10">
    <source>
        <dbReference type="RuleBase" id="RU363038"/>
    </source>
</evidence>
<keyword evidence="3 9" id="KW-0436">Ligase</keyword>
<gene>
    <name evidence="9 13" type="primary">argS</name>
    <name evidence="13" type="ORF">FE263_12695</name>
</gene>
<keyword evidence="6 9" id="KW-0648">Protein biosynthesis</keyword>
<evidence type="ECO:0000313" key="14">
    <source>
        <dbReference type="Proteomes" id="UP000305654"/>
    </source>
</evidence>
<dbReference type="Gene3D" id="3.30.1360.70">
    <property type="entry name" value="Arginyl tRNA synthetase N-terminal domain"/>
    <property type="match status" value="1"/>
</dbReference>
<reference evidence="13 14" key="1">
    <citation type="submission" date="2019-05" db="EMBL/GenBank/DDBJ databases">
        <authorList>
            <person name="Pankratov T."/>
            <person name="Grouzdev D."/>
        </authorList>
    </citation>
    <scope>NUCLEOTIDE SEQUENCE [LARGE SCALE GENOMIC DNA]</scope>
    <source>
        <strain evidence="13 14">KEBCLARHB70R</strain>
    </source>
</reference>
<evidence type="ECO:0000256" key="4">
    <source>
        <dbReference type="ARBA" id="ARBA00022741"/>
    </source>
</evidence>
<dbReference type="SUPFAM" id="SSF52374">
    <property type="entry name" value="Nucleotidylyl transferase"/>
    <property type="match status" value="1"/>
</dbReference>
<keyword evidence="7 9" id="KW-0030">Aminoacyl-tRNA synthetase</keyword>
<dbReference type="Pfam" id="PF00750">
    <property type="entry name" value="tRNA-synt_1d"/>
    <property type="match status" value="1"/>
</dbReference>
<dbReference type="InterPro" id="IPR005148">
    <property type="entry name" value="Arg-tRNA-synth_N"/>
</dbReference>
<evidence type="ECO:0000313" key="13">
    <source>
        <dbReference type="EMBL" id="TLU71992.1"/>
    </source>
</evidence>
<dbReference type="Pfam" id="PF05746">
    <property type="entry name" value="DALR_1"/>
    <property type="match status" value="1"/>
</dbReference>
<dbReference type="InterPro" id="IPR009080">
    <property type="entry name" value="tRNAsynth_Ia_anticodon-bd"/>
</dbReference>
<dbReference type="EMBL" id="VCDI01000004">
    <property type="protein sequence ID" value="TLU71992.1"/>
    <property type="molecule type" value="Genomic_DNA"/>
</dbReference>
<dbReference type="GO" id="GO:0005524">
    <property type="term" value="F:ATP binding"/>
    <property type="evidence" value="ECO:0007669"/>
    <property type="project" value="UniProtKB-UniRule"/>
</dbReference>
<dbReference type="GO" id="GO:0006420">
    <property type="term" value="P:arginyl-tRNA aminoacylation"/>
    <property type="evidence" value="ECO:0007669"/>
    <property type="project" value="UniProtKB-UniRule"/>
</dbReference>
<dbReference type="Gene3D" id="1.10.730.10">
    <property type="entry name" value="Isoleucyl-tRNA Synthetase, Domain 1"/>
    <property type="match status" value="1"/>
</dbReference>
<dbReference type="InterPro" id="IPR008909">
    <property type="entry name" value="DALR_anticod-bd"/>
</dbReference>
<evidence type="ECO:0000259" key="12">
    <source>
        <dbReference type="SMART" id="SM01016"/>
    </source>
</evidence>
<dbReference type="InterPro" id="IPR036695">
    <property type="entry name" value="Arg-tRNA-synth_N_sf"/>
</dbReference>
<dbReference type="SMART" id="SM01016">
    <property type="entry name" value="Arg_tRNA_synt_N"/>
    <property type="match status" value="1"/>
</dbReference>
<dbReference type="CDD" id="cd00671">
    <property type="entry name" value="ArgRS_core"/>
    <property type="match status" value="1"/>
</dbReference>
<protein>
    <recommendedName>
        <fullName evidence="9">Arginine--tRNA ligase</fullName>
        <ecNumber evidence="9">6.1.1.19</ecNumber>
    </recommendedName>
    <alternativeName>
        <fullName evidence="9">Arginyl-tRNA synthetase</fullName>
        <shortName evidence="9">ArgRS</shortName>
    </alternativeName>
</protein>
<dbReference type="InterPro" id="IPR014729">
    <property type="entry name" value="Rossmann-like_a/b/a_fold"/>
</dbReference>
<dbReference type="CDD" id="cd07956">
    <property type="entry name" value="Anticodon_Ia_Arg"/>
    <property type="match status" value="1"/>
</dbReference>
<dbReference type="RefSeq" id="WP_138326399.1">
    <property type="nucleotide sequence ID" value="NZ_VCDI01000004.1"/>
</dbReference>
<organism evidence="13 14">
    <name type="scientific">Lichenicoccus roseus</name>
    <dbReference type="NCBI Taxonomy" id="2683649"/>
    <lineage>
        <taxon>Bacteria</taxon>
        <taxon>Pseudomonadati</taxon>
        <taxon>Pseudomonadota</taxon>
        <taxon>Alphaproteobacteria</taxon>
        <taxon>Acetobacterales</taxon>
        <taxon>Acetobacteraceae</taxon>
        <taxon>Lichenicoccus</taxon>
    </lineage>
</organism>
<dbReference type="SUPFAM" id="SSF55190">
    <property type="entry name" value="Arginyl-tRNA synthetase (ArgRS), N-terminal 'additional' domain"/>
    <property type="match status" value="1"/>
</dbReference>
<dbReference type="EC" id="6.1.1.19" evidence="9"/>
<feature type="domain" description="DALR anticodon binding" evidence="11">
    <location>
        <begin position="459"/>
        <end position="574"/>
    </location>
</feature>
<comment type="subcellular location">
    <subcellularLocation>
        <location evidence="9">Cytoplasm</location>
    </subcellularLocation>
</comment>
<proteinExistence type="inferred from homology"/>
<keyword evidence="2 9" id="KW-0963">Cytoplasm</keyword>
<dbReference type="NCBIfam" id="TIGR00456">
    <property type="entry name" value="argS"/>
    <property type="match status" value="1"/>
</dbReference>
<dbReference type="InterPro" id="IPR001412">
    <property type="entry name" value="aa-tRNA-synth_I_CS"/>
</dbReference>
<dbReference type="GO" id="GO:0004814">
    <property type="term" value="F:arginine-tRNA ligase activity"/>
    <property type="evidence" value="ECO:0007669"/>
    <property type="project" value="UniProtKB-UniRule"/>
</dbReference>
<evidence type="ECO:0000256" key="3">
    <source>
        <dbReference type="ARBA" id="ARBA00022598"/>
    </source>
</evidence>
<feature type="domain" description="Arginyl tRNA synthetase N-terminal" evidence="12">
    <location>
        <begin position="7"/>
        <end position="88"/>
    </location>
</feature>
<name>A0A5R9J361_9PROT</name>
<dbReference type="SMART" id="SM00836">
    <property type="entry name" value="DALR_1"/>
    <property type="match status" value="1"/>
</dbReference>
<feature type="short sequence motif" description="'HIGH' region" evidence="9">
    <location>
        <begin position="124"/>
        <end position="134"/>
    </location>
</feature>
<dbReference type="OrthoDB" id="9803211at2"/>
<dbReference type="InterPro" id="IPR035684">
    <property type="entry name" value="ArgRS_core"/>
</dbReference>
<comment type="caution">
    <text evidence="13">The sequence shown here is derived from an EMBL/GenBank/DDBJ whole genome shotgun (WGS) entry which is preliminary data.</text>
</comment>
<evidence type="ECO:0000259" key="11">
    <source>
        <dbReference type="SMART" id="SM00836"/>
    </source>
</evidence>
<dbReference type="HAMAP" id="MF_00123">
    <property type="entry name" value="Arg_tRNA_synth"/>
    <property type="match status" value="1"/>
</dbReference>
<dbReference type="Gene3D" id="3.40.50.620">
    <property type="entry name" value="HUPs"/>
    <property type="match status" value="1"/>
</dbReference>
<dbReference type="GO" id="GO:0005737">
    <property type="term" value="C:cytoplasm"/>
    <property type="evidence" value="ECO:0007669"/>
    <property type="project" value="UniProtKB-SubCell"/>
</dbReference>
<comment type="similarity">
    <text evidence="1 9 10">Belongs to the class-I aminoacyl-tRNA synthetase family.</text>
</comment>
<keyword evidence="14" id="KW-1185">Reference proteome</keyword>
<dbReference type="Pfam" id="PF03485">
    <property type="entry name" value="Arg_tRNA_synt_N"/>
    <property type="match status" value="1"/>
</dbReference>
<dbReference type="PANTHER" id="PTHR11956">
    <property type="entry name" value="ARGINYL-TRNA SYNTHETASE"/>
    <property type="match status" value="1"/>
</dbReference>
<evidence type="ECO:0000256" key="1">
    <source>
        <dbReference type="ARBA" id="ARBA00005594"/>
    </source>
</evidence>
<comment type="catalytic activity">
    <reaction evidence="8 9">
        <text>tRNA(Arg) + L-arginine + ATP = L-arginyl-tRNA(Arg) + AMP + diphosphate</text>
        <dbReference type="Rhea" id="RHEA:20301"/>
        <dbReference type="Rhea" id="RHEA-COMP:9658"/>
        <dbReference type="Rhea" id="RHEA-COMP:9673"/>
        <dbReference type="ChEBI" id="CHEBI:30616"/>
        <dbReference type="ChEBI" id="CHEBI:32682"/>
        <dbReference type="ChEBI" id="CHEBI:33019"/>
        <dbReference type="ChEBI" id="CHEBI:78442"/>
        <dbReference type="ChEBI" id="CHEBI:78513"/>
        <dbReference type="ChEBI" id="CHEBI:456215"/>
        <dbReference type="EC" id="6.1.1.19"/>
    </reaction>
</comment>
<dbReference type="SUPFAM" id="SSF47323">
    <property type="entry name" value="Anticodon-binding domain of a subclass of class I aminoacyl-tRNA synthetases"/>
    <property type="match status" value="1"/>
</dbReference>
<evidence type="ECO:0000256" key="5">
    <source>
        <dbReference type="ARBA" id="ARBA00022840"/>
    </source>
</evidence>
<dbReference type="PANTHER" id="PTHR11956:SF5">
    <property type="entry name" value="ARGININE--TRNA LIGASE, CYTOPLASMIC"/>
    <property type="match status" value="1"/>
</dbReference>
<evidence type="ECO:0000256" key="2">
    <source>
        <dbReference type="ARBA" id="ARBA00022490"/>
    </source>
</evidence>
<dbReference type="AlphaFoldDB" id="A0A5R9J361"/>
<sequence length="574" mass="61258">MTASLTRRVDELLAGAFAACGLPTETARASRASRPELADLQCNGVMPLAKAAGRNPRELAAAIATALGERAEFDEVGVAGPGFLNLRLSAGFLAECAAAQASDHAHAGIEQVDTGLVMLDFGGPNVAKPLHVGHLRTLVIGESLRRILDAQGVRTLSDTHLGDWGLQMGMLLSELRLRFPDQPPGTLPPLTEHDLQVLYPEAAAACRADPARMDAARAATAALQAGDPDAYKVWSELRRISLEAQTRDFDLLGAHFDLLLGESDVQPLIPGMIADLRERGIAVESEGALIVEVATPDEAKPMPPLLLAKSDGAALYATTDVATLLARKREHDPARIIYVVDQRQALHFEQVFRAARRAGYADGIELIHAGYGTVNGPDGKPYKTREGNAAQLSDLLGDAIERAAERLPETTPDAERETLARLVGLAAVKFADLSSFRTSGYIFDAERMVSFEGRTGPYVQYACVRIGSILAKAASQGASAGPIAVTAPAERALVLECARLPDVVASASRNLAPNEIADYVFALAQSFSRFYSECPVLAADTDAERGSRLALCALTRMVMEKALWLLGIAVPERM</sequence>
<keyword evidence="5 9" id="KW-0067">ATP-binding</keyword>
<dbReference type="PROSITE" id="PS00178">
    <property type="entry name" value="AA_TRNA_LIGASE_I"/>
    <property type="match status" value="1"/>
</dbReference>
<keyword evidence="4 9" id="KW-0547">Nucleotide-binding</keyword>
<accession>A0A5R9J361</accession>
<dbReference type="Proteomes" id="UP000305654">
    <property type="component" value="Unassembled WGS sequence"/>
</dbReference>
<evidence type="ECO:0000256" key="7">
    <source>
        <dbReference type="ARBA" id="ARBA00023146"/>
    </source>
</evidence>
<evidence type="ECO:0000256" key="9">
    <source>
        <dbReference type="HAMAP-Rule" id="MF_00123"/>
    </source>
</evidence>
<dbReference type="PRINTS" id="PR01038">
    <property type="entry name" value="TRNASYNTHARG"/>
</dbReference>
<evidence type="ECO:0000256" key="6">
    <source>
        <dbReference type="ARBA" id="ARBA00022917"/>
    </source>
</evidence>
<dbReference type="InterPro" id="IPR001278">
    <property type="entry name" value="Arg-tRNA-ligase"/>
</dbReference>
<comment type="subunit">
    <text evidence="9">Monomer.</text>
</comment>
<evidence type="ECO:0000256" key="8">
    <source>
        <dbReference type="ARBA" id="ARBA00049339"/>
    </source>
</evidence>